<feature type="domain" description="HAMP" evidence="10">
    <location>
        <begin position="55"/>
        <end position="107"/>
    </location>
</feature>
<feature type="non-terminal residue" evidence="11">
    <location>
        <position position="1"/>
    </location>
</feature>
<dbReference type="PRINTS" id="PR00344">
    <property type="entry name" value="BCTRLSENSOR"/>
</dbReference>
<dbReference type="Pfam" id="PF00512">
    <property type="entry name" value="HisKA"/>
    <property type="match status" value="1"/>
</dbReference>
<accession>A0A4Y9SVP0</accession>
<dbReference type="OrthoDB" id="9804645at2"/>
<protein>
    <recommendedName>
        <fullName evidence="3">histidine kinase</fullName>
        <ecNumber evidence="3">2.7.13.3</ecNumber>
    </recommendedName>
</protein>
<dbReference type="SUPFAM" id="SSF55874">
    <property type="entry name" value="ATPase domain of HSP90 chaperone/DNA topoisomerase II/histidine kinase"/>
    <property type="match status" value="1"/>
</dbReference>
<dbReference type="GO" id="GO:0000155">
    <property type="term" value="F:phosphorelay sensor kinase activity"/>
    <property type="evidence" value="ECO:0007669"/>
    <property type="project" value="InterPro"/>
</dbReference>
<dbReference type="InterPro" id="IPR036097">
    <property type="entry name" value="HisK_dim/P_sf"/>
</dbReference>
<feature type="domain" description="Histidine kinase" evidence="9">
    <location>
        <begin position="115"/>
        <end position="331"/>
    </location>
</feature>
<organism evidence="11 12">
    <name type="scientific">Zemynaea arenosa</name>
    <dbReference type="NCBI Taxonomy" id="2561931"/>
    <lineage>
        <taxon>Bacteria</taxon>
        <taxon>Pseudomonadati</taxon>
        <taxon>Pseudomonadota</taxon>
        <taxon>Betaproteobacteria</taxon>
        <taxon>Burkholderiales</taxon>
        <taxon>Oxalobacteraceae</taxon>
        <taxon>Telluria group</taxon>
        <taxon>Zemynaea</taxon>
    </lineage>
</organism>
<dbReference type="PROSITE" id="PS50885">
    <property type="entry name" value="HAMP"/>
    <property type="match status" value="1"/>
</dbReference>
<dbReference type="SUPFAM" id="SSF47384">
    <property type="entry name" value="Homodimeric domain of signal transducing histidine kinase"/>
    <property type="match status" value="1"/>
</dbReference>
<dbReference type="InterPro" id="IPR003594">
    <property type="entry name" value="HATPase_dom"/>
</dbReference>
<evidence type="ECO:0000259" key="9">
    <source>
        <dbReference type="PROSITE" id="PS50109"/>
    </source>
</evidence>
<dbReference type="InterPro" id="IPR005467">
    <property type="entry name" value="His_kinase_dom"/>
</dbReference>
<feature type="transmembrane region" description="Helical" evidence="8">
    <location>
        <begin position="35"/>
        <end position="56"/>
    </location>
</feature>
<dbReference type="Gene3D" id="3.30.565.10">
    <property type="entry name" value="Histidine kinase-like ATPase, C-terminal domain"/>
    <property type="match status" value="1"/>
</dbReference>
<evidence type="ECO:0000259" key="10">
    <source>
        <dbReference type="PROSITE" id="PS50885"/>
    </source>
</evidence>
<dbReference type="InterPro" id="IPR004358">
    <property type="entry name" value="Sig_transdc_His_kin-like_C"/>
</dbReference>
<comment type="subcellular location">
    <subcellularLocation>
        <location evidence="2">Membrane</location>
    </subcellularLocation>
</comment>
<gene>
    <name evidence="11" type="ORF">E4L96_02140</name>
</gene>
<evidence type="ECO:0000313" key="11">
    <source>
        <dbReference type="EMBL" id="TFW28723.1"/>
    </source>
</evidence>
<proteinExistence type="predicted"/>
<evidence type="ECO:0000256" key="8">
    <source>
        <dbReference type="SAM" id="Phobius"/>
    </source>
</evidence>
<dbReference type="InterPro" id="IPR050736">
    <property type="entry name" value="Sensor_HK_Regulatory"/>
</dbReference>
<dbReference type="Pfam" id="PF02518">
    <property type="entry name" value="HATPase_c"/>
    <property type="match status" value="1"/>
</dbReference>
<evidence type="ECO:0000256" key="6">
    <source>
        <dbReference type="ARBA" id="ARBA00022777"/>
    </source>
</evidence>
<evidence type="ECO:0000256" key="7">
    <source>
        <dbReference type="ARBA" id="ARBA00023012"/>
    </source>
</evidence>
<evidence type="ECO:0000313" key="12">
    <source>
        <dbReference type="Proteomes" id="UP000298438"/>
    </source>
</evidence>
<keyword evidence="5" id="KW-0808">Transferase</keyword>
<dbReference type="EMBL" id="SPVF01000031">
    <property type="protein sequence ID" value="TFW28723.1"/>
    <property type="molecule type" value="Genomic_DNA"/>
</dbReference>
<dbReference type="SMART" id="SM00388">
    <property type="entry name" value="HisKA"/>
    <property type="match status" value="1"/>
</dbReference>
<dbReference type="Proteomes" id="UP000298438">
    <property type="component" value="Unassembled WGS sequence"/>
</dbReference>
<dbReference type="Gene3D" id="6.10.340.10">
    <property type="match status" value="1"/>
</dbReference>
<evidence type="ECO:0000256" key="3">
    <source>
        <dbReference type="ARBA" id="ARBA00012438"/>
    </source>
</evidence>
<evidence type="ECO:0000256" key="5">
    <source>
        <dbReference type="ARBA" id="ARBA00022679"/>
    </source>
</evidence>
<sequence>PMPNLQAQLATEVRHEVERRNIQLLDDLEQGRSRLTVQVLASLAVAGVLAVGFGYWMSRPLAAIGDAIDRLGANKYDQKIDVDGPHDLSHVGRQLDWLRTRLAALEEDKARFLRHVSHELKTPLAAICEGVSLLDDGLAGHLTPRQQEIVGILRQNTSALQAQIEDLLRYNEASFGAQHLHREPVDLATLVKSALDKQRLQLEAAGVHAELTGSVPPVRVDVDKITAAIANLISNAARYSPRGATIWLGLSQREGKATLDCIDSGAGVAEADVAKIFQPFYQGERQPAGARKGNGIGLSIVREYARAHGGSVELLPSVKGAHFRLTLPYENSPEPAAAATPAHQTAR</sequence>
<keyword evidence="8" id="KW-1133">Transmembrane helix</keyword>
<reference evidence="11 12" key="1">
    <citation type="submission" date="2019-03" db="EMBL/GenBank/DDBJ databases">
        <title>Draft Genome Sequence of Massilia arenosa sp. nov., a Novel Massilia Species Isolated from a Sandy-loam Maize Soil.</title>
        <authorList>
            <person name="Raths R."/>
            <person name="Peta V."/>
            <person name="Bucking H."/>
        </authorList>
    </citation>
    <scope>NUCLEOTIDE SEQUENCE [LARGE SCALE GENOMIC DNA]</scope>
    <source>
        <strain evidence="11 12">MC02</strain>
    </source>
</reference>
<keyword evidence="8" id="KW-0472">Membrane</keyword>
<dbReference type="EC" id="2.7.13.3" evidence="3"/>
<evidence type="ECO:0000256" key="1">
    <source>
        <dbReference type="ARBA" id="ARBA00000085"/>
    </source>
</evidence>
<dbReference type="PANTHER" id="PTHR43711">
    <property type="entry name" value="TWO-COMPONENT HISTIDINE KINASE"/>
    <property type="match status" value="1"/>
</dbReference>
<keyword evidence="7" id="KW-0902">Two-component regulatory system</keyword>
<name>A0A4Y9SVP0_9BURK</name>
<dbReference type="InterPro" id="IPR036890">
    <property type="entry name" value="HATPase_C_sf"/>
</dbReference>
<comment type="catalytic activity">
    <reaction evidence="1">
        <text>ATP + protein L-histidine = ADP + protein N-phospho-L-histidine.</text>
        <dbReference type="EC" id="2.7.13.3"/>
    </reaction>
</comment>
<dbReference type="RefSeq" id="WP_135205595.1">
    <property type="nucleotide sequence ID" value="NZ_SPVF01000031.1"/>
</dbReference>
<keyword evidence="8" id="KW-0812">Transmembrane</keyword>
<dbReference type="SMART" id="SM00387">
    <property type="entry name" value="HATPase_c"/>
    <property type="match status" value="1"/>
</dbReference>
<dbReference type="Gene3D" id="1.10.287.130">
    <property type="match status" value="1"/>
</dbReference>
<keyword evidence="12" id="KW-1185">Reference proteome</keyword>
<dbReference type="PROSITE" id="PS50109">
    <property type="entry name" value="HIS_KIN"/>
    <property type="match status" value="1"/>
</dbReference>
<keyword evidence="4" id="KW-0597">Phosphoprotein</keyword>
<dbReference type="CDD" id="cd00082">
    <property type="entry name" value="HisKA"/>
    <property type="match status" value="1"/>
</dbReference>
<dbReference type="AlphaFoldDB" id="A0A4Y9SVP0"/>
<dbReference type="PANTHER" id="PTHR43711:SF28">
    <property type="entry name" value="SENSOR HISTIDINE KINASE YXDK"/>
    <property type="match status" value="1"/>
</dbReference>
<dbReference type="GO" id="GO:0016020">
    <property type="term" value="C:membrane"/>
    <property type="evidence" value="ECO:0007669"/>
    <property type="project" value="UniProtKB-SubCell"/>
</dbReference>
<keyword evidence="6 11" id="KW-0418">Kinase</keyword>
<comment type="caution">
    <text evidence="11">The sequence shown here is derived from an EMBL/GenBank/DDBJ whole genome shotgun (WGS) entry which is preliminary data.</text>
</comment>
<dbReference type="InterPro" id="IPR003660">
    <property type="entry name" value="HAMP_dom"/>
</dbReference>
<evidence type="ECO:0000256" key="2">
    <source>
        <dbReference type="ARBA" id="ARBA00004370"/>
    </source>
</evidence>
<dbReference type="InterPro" id="IPR003661">
    <property type="entry name" value="HisK_dim/P_dom"/>
</dbReference>
<evidence type="ECO:0000256" key="4">
    <source>
        <dbReference type="ARBA" id="ARBA00022553"/>
    </source>
</evidence>